<dbReference type="Proteomes" id="UP000746595">
    <property type="component" value="Unassembled WGS sequence"/>
</dbReference>
<evidence type="ECO:0000313" key="2">
    <source>
        <dbReference type="Proteomes" id="UP000746595"/>
    </source>
</evidence>
<reference evidence="1 2" key="1">
    <citation type="submission" date="2020-04" db="EMBL/GenBank/DDBJ databases">
        <title>Paeniglutamicibacter sp. ANT13_2, a novel actinomycete isolated from sediment in Antarctica.</title>
        <authorList>
            <person name="Sakdapetsiri C."/>
            <person name="Pinyakong O."/>
        </authorList>
    </citation>
    <scope>NUCLEOTIDE SEQUENCE [LARGE SCALE GENOMIC DNA]</scope>
    <source>
        <strain evidence="1 2">ANT13_2</strain>
    </source>
</reference>
<protein>
    <submittedName>
        <fullName evidence="1">DUF2695 domain-containing protein</fullName>
    </submittedName>
</protein>
<accession>A0ABX1G1V0</accession>
<gene>
    <name evidence="1" type="ORF">HED64_03325</name>
</gene>
<name>A0ABX1G1V0_9MICC</name>
<dbReference type="InterPro" id="IPR024248">
    <property type="entry name" value="DUF2695"/>
</dbReference>
<sequence length="136" mass="15607">MEQYTVDELEDALKVVKMLIPQRYECLACYLNRMLSHGCTGLKWCTTYRDLRAPRATALERKFPALGGHCDCEVMMNVFRANEAFWPREAENPSDDSYVPPCHKVRLGTIKPCELWVMRTGIQWGAGVFRAETKCA</sequence>
<keyword evidence="2" id="KW-1185">Reference proteome</keyword>
<dbReference type="Pfam" id="PF10905">
    <property type="entry name" value="DUF2695"/>
    <property type="match status" value="1"/>
</dbReference>
<evidence type="ECO:0000313" key="1">
    <source>
        <dbReference type="EMBL" id="NKG19741.1"/>
    </source>
</evidence>
<comment type="caution">
    <text evidence="1">The sequence shown here is derived from an EMBL/GenBank/DDBJ whole genome shotgun (WGS) entry which is preliminary data.</text>
</comment>
<organism evidence="1 2">
    <name type="scientific">Paeniglutamicibacter terrestris</name>
    <dbReference type="NCBI Taxonomy" id="2723403"/>
    <lineage>
        <taxon>Bacteria</taxon>
        <taxon>Bacillati</taxon>
        <taxon>Actinomycetota</taxon>
        <taxon>Actinomycetes</taxon>
        <taxon>Micrococcales</taxon>
        <taxon>Micrococcaceae</taxon>
        <taxon>Paeniglutamicibacter</taxon>
    </lineage>
</organism>
<proteinExistence type="predicted"/>
<dbReference type="EMBL" id="JAAWVT010000001">
    <property type="protein sequence ID" value="NKG19741.1"/>
    <property type="molecule type" value="Genomic_DNA"/>
</dbReference>